<dbReference type="Pfam" id="PF09588">
    <property type="entry name" value="YqaJ"/>
    <property type="match status" value="1"/>
</dbReference>
<evidence type="ECO:0000313" key="2">
    <source>
        <dbReference type="Ensembl" id="ENSACLP00000045688.1"/>
    </source>
</evidence>
<proteinExistence type="predicted"/>
<evidence type="ECO:0000313" key="3">
    <source>
        <dbReference type="Proteomes" id="UP000265100"/>
    </source>
</evidence>
<dbReference type="GO" id="GO:0006281">
    <property type="term" value="P:DNA repair"/>
    <property type="evidence" value="ECO:0007669"/>
    <property type="project" value="UniProtKB-ARBA"/>
</dbReference>
<reference evidence="2" key="1">
    <citation type="submission" date="2018-05" db="EMBL/GenBank/DDBJ databases">
        <authorList>
            <person name="Datahose"/>
        </authorList>
    </citation>
    <scope>NUCLEOTIDE SEQUENCE</scope>
</reference>
<dbReference type="PANTHER" id="PTHR46609">
    <property type="entry name" value="EXONUCLEASE, PHAGE-TYPE/RECB, C-TERMINAL DOMAIN-CONTAINING PROTEIN"/>
    <property type="match status" value="1"/>
</dbReference>
<reference evidence="2" key="2">
    <citation type="submission" date="2025-08" db="UniProtKB">
        <authorList>
            <consortium name="Ensembl"/>
        </authorList>
    </citation>
    <scope>IDENTIFICATION</scope>
</reference>
<sequence length="339" mass="38253">MAALLIWVEKNVSRTDVECVWKRVKSCKAEEITAKRVSVMTPSTTQAGIERPVSQEDKEWAVASLSKLQRFTGIDWILSPECSQAKPAKTFDEVLRNLGFPQAEDKARYLLASLAVSDEEKKQIEEATVGQTKNALWSAYRKKRITASNFGLVLSAVQQRSYPPSLFKTLLGQYNLTEGSKACDWGILHEPKAKQLYTDCTGAAIKERGLFLSNSGLLGGSPDGTVSNECIIEVKCPWSARAKTVLEAESKDFFLQLDEASGFLVLKKNHNYWHQIQGNLYLTGAKSCHFIVWTPCDFFILHVDREQTWAVNIEALETFYREVFFTPYFIAALNSYQHE</sequence>
<dbReference type="InterPro" id="IPR011335">
    <property type="entry name" value="Restrct_endonuc-II-like"/>
</dbReference>
<name>A0AAX7SN40_ASTCA</name>
<organism evidence="2 3">
    <name type="scientific">Astatotilapia calliptera</name>
    <name type="common">Eastern happy</name>
    <name type="synonym">Chromis callipterus</name>
    <dbReference type="NCBI Taxonomy" id="8154"/>
    <lineage>
        <taxon>Eukaryota</taxon>
        <taxon>Metazoa</taxon>
        <taxon>Chordata</taxon>
        <taxon>Craniata</taxon>
        <taxon>Vertebrata</taxon>
        <taxon>Euteleostomi</taxon>
        <taxon>Actinopterygii</taxon>
        <taxon>Neopterygii</taxon>
        <taxon>Teleostei</taxon>
        <taxon>Neoteleostei</taxon>
        <taxon>Acanthomorphata</taxon>
        <taxon>Ovalentaria</taxon>
        <taxon>Cichlomorphae</taxon>
        <taxon>Cichliformes</taxon>
        <taxon>Cichlidae</taxon>
        <taxon>African cichlids</taxon>
        <taxon>Pseudocrenilabrinae</taxon>
        <taxon>Haplochromini</taxon>
        <taxon>Astatotilapia</taxon>
    </lineage>
</organism>
<dbReference type="Ensembl" id="ENSACLT00000058756.1">
    <property type="protein sequence ID" value="ENSACLP00000045688.1"/>
    <property type="gene ID" value="ENSACLG00000030405.1"/>
</dbReference>
<dbReference type="AlphaFoldDB" id="A0AAX7SN40"/>
<evidence type="ECO:0000259" key="1">
    <source>
        <dbReference type="Pfam" id="PF09588"/>
    </source>
</evidence>
<dbReference type="PANTHER" id="PTHR46609:SF8">
    <property type="entry name" value="YQAJ VIRAL RECOMBINASE DOMAIN-CONTAINING PROTEIN"/>
    <property type="match status" value="1"/>
</dbReference>
<dbReference type="InterPro" id="IPR019080">
    <property type="entry name" value="YqaJ_viral_recombinase"/>
</dbReference>
<dbReference type="Proteomes" id="UP000265100">
    <property type="component" value="Chromosome 6"/>
</dbReference>
<dbReference type="SUPFAM" id="SSF52980">
    <property type="entry name" value="Restriction endonuclease-like"/>
    <property type="match status" value="1"/>
</dbReference>
<protein>
    <recommendedName>
        <fullName evidence="1">YqaJ viral recombinase domain-containing protein</fullName>
    </recommendedName>
</protein>
<dbReference type="GeneTree" id="ENSGT00990000209829"/>
<dbReference type="InterPro" id="IPR051703">
    <property type="entry name" value="NF-kappa-B_Signaling_Reg"/>
</dbReference>
<accession>A0AAX7SN40</accession>
<feature type="domain" description="YqaJ viral recombinase" evidence="1">
    <location>
        <begin position="137"/>
        <end position="285"/>
    </location>
</feature>
<dbReference type="InterPro" id="IPR011604">
    <property type="entry name" value="PDDEXK-like_dom_sf"/>
</dbReference>
<dbReference type="Gene3D" id="3.90.320.10">
    <property type="match status" value="1"/>
</dbReference>
<dbReference type="CDD" id="cd22343">
    <property type="entry name" value="PDDEXK_lambda_exonuclease-like"/>
    <property type="match status" value="1"/>
</dbReference>
<gene>
    <name evidence="2" type="primary">CENPL</name>
</gene>
<reference evidence="2" key="3">
    <citation type="submission" date="2025-09" db="UniProtKB">
        <authorList>
            <consortium name="Ensembl"/>
        </authorList>
    </citation>
    <scope>IDENTIFICATION</scope>
</reference>
<keyword evidence="3" id="KW-1185">Reference proteome</keyword>